<sequence>MKPFKGFVATVMLSVFVLTFAGSAFANNLEKLPDRETPIYLKIDRFYILYTHPHAPFVDEKNRLLIPVRAIRDLMGGTVAYDAMTRSASVNFVEHTFRFTIGSTTVVIDGEKTDMDTIPVLIDGAMFVPIRFILDRTDMEWTWNAEHGYLHIRDERVVKGKPFEQFETIDMAQIVDEHAIHLKSYAVNREDRFLTVTGINVSGKDIEAGKADIQPLTTSDDGFSVDSYNRPSYPPLPLVKANGEVTKEVFLPGLSTVLYIISVGREMK</sequence>
<name>L0EHI9_THECK</name>
<dbReference type="Proteomes" id="UP000010795">
    <property type="component" value="Chromosome"/>
</dbReference>
<keyword evidence="4" id="KW-1185">Reference proteome</keyword>
<feature type="signal peptide" evidence="1">
    <location>
        <begin position="1"/>
        <end position="26"/>
    </location>
</feature>
<keyword evidence="1" id="KW-0732">Signal</keyword>
<dbReference type="Gene3D" id="3.30.457.10">
    <property type="entry name" value="Copper amine oxidase-like, N-terminal domain"/>
    <property type="match status" value="1"/>
</dbReference>
<feature type="chain" id="PRO_5003940997" evidence="1">
    <location>
        <begin position="27"/>
        <end position="268"/>
    </location>
</feature>
<dbReference type="STRING" id="717605.Theco_3039"/>
<dbReference type="eggNOG" id="COG3876">
    <property type="taxonomic scope" value="Bacteria"/>
</dbReference>
<dbReference type="InterPro" id="IPR012854">
    <property type="entry name" value="Cu_amine_oxidase-like_N"/>
</dbReference>
<proteinExistence type="predicted"/>
<reference evidence="4" key="1">
    <citation type="submission" date="2012-01" db="EMBL/GenBank/DDBJ databases">
        <title>Complete sequence of chromosome of Thermobacillus composti KWC4.</title>
        <authorList>
            <person name="Lucas S."/>
            <person name="Han J."/>
            <person name="Lapidus A."/>
            <person name="Cheng J.-F."/>
            <person name="Goodwin L."/>
            <person name="Pitluck S."/>
            <person name="Peters L."/>
            <person name="Ovchinnikova G."/>
            <person name="Teshima H."/>
            <person name="Detter J.C."/>
            <person name="Han C."/>
            <person name="Tapia R."/>
            <person name="Land M."/>
            <person name="Hauser L."/>
            <person name="Kyrpides N."/>
            <person name="Ivanova N."/>
            <person name="Pagani I."/>
            <person name="Anderson I."/>
            <person name="Woyke T."/>
        </authorList>
    </citation>
    <scope>NUCLEOTIDE SEQUENCE [LARGE SCALE GENOMIC DNA]</scope>
    <source>
        <strain evidence="4">DSM 18247 / JCM 13945 / KWC4</strain>
    </source>
</reference>
<organism evidence="3 4">
    <name type="scientific">Thermobacillus composti (strain DSM 18247 / JCM 13945 / KWC4)</name>
    <dbReference type="NCBI Taxonomy" id="717605"/>
    <lineage>
        <taxon>Bacteria</taxon>
        <taxon>Bacillati</taxon>
        <taxon>Bacillota</taxon>
        <taxon>Bacilli</taxon>
        <taxon>Bacillales</taxon>
        <taxon>Paenibacillaceae</taxon>
        <taxon>Thermobacillus</taxon>
    </lineage>
</organism>
<evidence type="ECO:0000259" key="2">
    <source>
        <dbReference type="Pfam" id="PF07833"/>
    </source>
</evidence>
<dbReference type="OrthoDB" id="2649379at2"/>
<dbReference type="SUPFAM" id="SSF55383">
    <property type="entry name" value="Copper amine oxidase, domain N"/>
    <property type="match status" value="1"/>
</dbReference>
<gene>
    <name evidence="3" type="ordered locus">Theco_3039</name>
</gene>
<dbReference type="HOGENOM" id="CLU_993377_0_0_9"/>
<evidence type="ECO:0000313" key="3">
    <source>
        <dbReference type="EMBL" id="AGA59099.1"/>
    </source>
</evidence>
<dbReference type="InterPro" id="IPR036582">
    <property type="entry name" value="Mao_N_sf"/>
</dbReference>
<dbReference type="EMBL" id="CP003255">
    <property type="protein sequence ID" value="AGA59099.1"/>
    <property type="molecule type" value="Genomic_DNA"/>
</dbReference>
<accession>L0EHI9</accession>
<evidence type="ECO:0000256" key="1">
    <source>
        <dbReference type="SAM" id="SignalP"/>
    </source>
</evidence>
<feature type="domain" description="Copper amine oxidase-like N-terminal" evidence="2">
    <location>
        <begin position="53"/>
        <end position="148"/>
    </location>
</feature>
<dbReference type="RefSeq" id="WP_015255837.1">
    <property type="nucleotide sequence ID" value="NC_019897.1"/>
</dbReference>
<evidence type="ECO:0000313" key="4">
    <source>
        <dbReference type="Proteomes" id="UP000010795"/>
    </source>
</evidence>
<dbReference type="Pfam" id="PF07833">
    <property type="entry name" value="Cu_amine_oxidN1"/>
    <property type="match status" value="1"/>
</dbReference>
<dbReference type="AlphaFoldDB" id="L0EHI9"/>
<dbReference type="KEGG" id="tco:Theco_3039"/>
<protein>
    <submittedName>
        <fullName evidence="3">Copper amine oxidase family protein</fullName>
    </submittedName>
</protein>